<evidence type="ECO:0000313" key="5">
    <source>
        <dbReference type="Proteomes" id="UP000636479"/>
    </source>
</evidence>
<protein>
    <recommendedName>
        <fullName evidence="1">Serine/threonine-protein phosphatase</fullName>
        <ecNumber evidence="1">3.1.3.16</ecNumber>
    </recommendedName>
</protein>
<feature type="domain" description="Serine/threonine specific protein phosphatases" evidence="3">
    <location>
        <begin position="163"/>
        <end position="168"/>
    </location>
</feature>
<dbReference type="GO" id="GO:0097720">
    <property type="term" value="P:calcineurin-mediated signaling"/>
    <property type="evidence" value="ECO:0007669"/>
    <property type="project" value="InterPro"/>
</dbReference>
<reference evidence="4" key="1">
    <citation type="submission" date="2020-05" db="EMBL/GenBank/DDBJ databases">
        <title>Mycena genomes resolve the evolution of fungal bioluminescence.</title>
        <authorList>
            <person name="Tsai I.J."/>
        </authorList>
    </citation>
    <scope>NUCLEOTIDE SEQUENCE</scope>
    <source>
        <strain evidence="4">171206Taipei</strain>
    </source>
</reference>
<dbReference type="SMART" id="SM00156">
    <property type="entry name" value="PP2Ac"/>
    <property type="match status" value="1"/>
</dbReference>
<dbReference type="RefSeq" id="XP_037220541.1">
    <property type="nucleotide sequence ID" value="XM_037362620.1"/>
</dbReference>
<keyword evidence="1" id="KW-0378">Hydrolase</keyword>
<comment type="similarity">
    <text evidence="1">Belongs to the PPP phosphatase family.</text>
</comment>
<feature type="compositionally biased region" description="Polar residues" evidence="2">
    <location>
        <begin position="407"/>
        <end position="418"/>
    </location>
</feature>
<dbReference type="PROSITE" id="PS00125">
    <property type="entry name" value="SER_THR_PHOSPHATASE"/>
    <property type="match status" value="1"/>
</dbReference>
<gene>
    <name evidence="4" type="ORF">MIND_00586200</name>
</gene>
<dbReference type="AlphaFoldDB" id="A0A8H6W2V0"/>
<sequence length="573" mass="64944">MSGETTQTSSDSIATLHLWHDGTTVNTKERVMGQVQAPVSTIPAADQFFAPGDQSKPNVVFLKEHFLREGRLSEEQALWIVEQAAFVLKKEPNVLTLGSHATVCGDIHGQFYDLMKLFEYGGDPARTTYLFMGDYVDRGYFSIESVLYLWALKICYPDTLFMLRGNHECRHLTDYFTFKLECKHKYSERLYDACTAAFCALPLAAILDKKFFCVHGGLSPELDTVDDIDKIDRFREIPTRGLMCDLLWADPAENFDTRKTDENFLHNHVRVTMRSLHSWNGTNCYASLERTSHKLRGKSCFAPKFGITLNRFRLYRKIPRSKFPSVITVFSAPNYLDFHNNKGAIFKYENNGVNLLQFSCSPHPFWLPNFMDVFTWSLPFVGEKITDMLVAVLNTCTQEELLEEDNQASSHSPTTPTDVQRRNVIRNKIRAVGRMARVFSLLREEAEKVSELKSITGSSRLPSGTLAGLGLPLDQGFGQSEAGLTFEEARKVDIENERMPPELVDVKSAEGRRVLMSKITSSDSMAVDRTGSSLRTSLGTTTTSPSTRRRGLEETLGRIQEVWEQAEPQRWTD</sequence>
<dbReference type="InterPro" id="IPR043360">
    <property type="entry name" value="PP2B"/>
</dbReference>
<evidence type="ECO:0000259" key="3">
    <source>
        <dbReference type="PROSITE" id="PS00125"/>
    </source>
</evidence>
<dbReference type="Pfam" id="PF00149">
    <property type="entry name" value="Metallophos"/>
    <property type="match status" value="1"/>
</dbReference>
<feature type="region of interest" description="Disordered" evidence="2">
    <location>
        <begin position="403"/>
        <end position="422"/>
    </location>
</feature>
<keyword evidence="5" id="KW-1185">Reference proteome</keyword>
<name>A0A8H6W2V0_9AGAR</name>
<dbReference type="GO" id="GO:0033192">
    <property type="term" value="F:calmodulin-dependent protein phosphatase activity"/>
    <property type="evidence" value="ECO:0007669"/>
    <property type="project" value="InterPro"/>
</dbReference>
<evidence type="ECO:0000256" key="1">
    <source>
        <dbReference type="RuleBase" id="RU004273"/>
    </source>
</evidence>
<comment type="caution">
    <text evidence="4">The sequence shown here is derived from an EMBL/GenBank/DDBJ whole genome shotgun (WGS) entry which is preliminary data.</text>
</comment>
<dbReference type="PANTHER" id="PTHR45673">
    <property type="entry name" value="SERINE/THREONINE-PROTEIN PHOSPHATASE 2B CATALYTIC SUBUNIT 1-RELATED"/>
    <property type="match status" value="1"/>
</dbReference>
<dbReference type="InterPro" id="IPR004843">
    <property type="entry name" value="Calcineurin-like_PHP"/>
</dbReference>
<dbReference type="EC" id="3.1.3.16" evidence="1"/>
<dbReference type="GeneID" id="59345136"/>
<dbReference type="SUPFAM" id="SSF56300">
    <property type="entry name" value="Metallo-dependent phosphatases"/>
    <property type="match status" value="1"/>
</dbReference>
<dbReference type="PRINTS" id="PR00114">
    <property type="entry name" value="STPHPHTASE"/>
</dbReference>
<proteinExistence type="inferred from homology"/>
<dbReference type="EMBL" id="JACAZF010000005">
    <property type="protein sequence ID" value="KAF7303569.1"/>
    <property type="molecule type" value="Genomic_DNA"/>
</dbReference>
<dbReference type="Gene3D" id="3.60.21.10">
    <property type="match status" value="1"/>
</dbReference>
<accession>A0A8H6W2V0</accession>
<evidence type="ECO:0000313" key="4">
    <source>
        <dbReference type="EMBL" id="KAF7303569.1"/>
    </source>
</evidence>
<dbReference type="InterPro" id="IPR029052">
    <property type="entry name" value="Metallo-depent_PP-like"/>
</dbReference>
<comment type="catalytic activity">
    <reaction evidence="1">
        <text>O-phospho-L-threonyl-[protein] + H2O = L-threonyl-[protein] + phosphate</text>
        <dbReference type="Rhea" id="RHEA:47004"/>
        <dbReference type="Rhea" id="RHEA-COMP:11060"/>
        <dbReference type="Rhea" id="RHEA-COMP:11605"/>
        <dbReference type="ChEBI" id="CHEBI:15377"/>
        <dbReference type="ChEBI" id="CHEBI:30013"/>
        <dbReference type="ChEBI" id="CHEBI:43474"/>
        <dbReference type="ChEBI" id="CHEBI:61977"/>
        <dbReference type="EC" id="3.1.3.16"/>
    </reaction>
</comment>
<evidence type="ECO:0000256" key="2">
    <source>
        <dbReference type="SAM" id="MobiDB-lite"/>
    </source>
</evidence>
<dbReference type="Proteomes" id="UP000636479">
    <property type="component" value="Unassembled WGS sequence"/>
</dbReference>
<feature type="region of interest" description="Disordered" evidence="2">
    <location>
        <begin position="525"/>
        <end position="573"/>
    </location>
</feature>
<dbReference type="OrthoDB" id="5593063at2759"/>
<organism evidence="4 5">
    <name type="scientific">Mycena indigotica</name>
    <dbReference type="NCBI Taxonomy" id="2126181"/>
    <lineage>
        <taxon>Eukaryota</taxon>
        <taxon>Fungi</taxon>
        <taxon>Dikarya</taxon>
        <taxon>Basidiomycota</taxon>
        <taxon>Agaricomycotina</taxon>
        <taxon>Agaricomycetes</taxon>
        <taxon>Agaricomycetidae</taxon>
        <taxon>Agaricales</taxon>
        <taxon>Marasmiineae</taxon>
        <taxon>Mycenaceae</taxon>
        <taxon>Mycena</taxon>
    </lineage>
</organism>
<feature type="compositionally biased region" description="Low complexity" evidence="2">
    <location>
        <begin position="529"/>
        <end position="546"/>
    </location>
</feature>
<dbReference type="InterPro" id="IPR006186">
    <property type="entry name" value="Ser/Thr-sp_prot-phosphatase"/>
</dbReference>